<evidence type="ECO:0000313" key="2">
    <source>
        <dbReference type="Proteomes" id="UP000887013"/>
    </source>
</evidence>
<gene>
    <name evidence="1" type="ORF">NPIL_513361</name>
</gene>
<comment type="caution">
    <text evidence="1">The sequence shown here is derived from an EMBL/GenBank/DDBJ whole genome shotgun (WGS) entry which is preliminary data.</text>
</comment>
<accession>A0A8X6QTB1</accession>
<name>A0A8X6QTB1_NEPPI</name>
<dbReference type="EMBL" id="BMAW01036529">
    <property type="protein sequence ID" value="GFU44358.1"/>
    <property type="molecule type" value="Genomic_DNA"/>
</dbReference>
<dbReference type="AlphaFoldDB" id="A0A8X6QTB1"/>
<evidence type="ECO:0000313" key="1">
    <source>
        <dbReference type="EMBL" id="GFU44358.1"/>
    </source>
</evidence>
<proteinExistence type="predicted"/>
<dbReference type="Proteomes" id="UP000887013">
    <property type="component" value="Unassembled WGS sequence"/>
</dbReference>
<protein>
    <submittedName>
        <fullName evidence="1">Uncharacterized protein</fullName>
    </submittedName>
</protein>
<reference evidence="1" key="1">
    <citation type="submission" date="2020-08" db="EMBL/GenBank/DDBJ databases">
        <title>Multicomponent nature underlies the extraordinary mechanical properties of spider dragline silk.</title>
        <authorList>
            <person name="Kono N."/>
            <person name="Nakamura H."/>
            <person name="Mori M."/>
            <person name="Yoshida Y."/>
            <person name="Ohtoshi R."/>
            <person name="Malay A.D."/>
            <person name="Moran D.A.P."/>
            <person name="Tomita M."/>
            <person name="Numata K."/>
            <person name="Arakawa K."/>
        </authorList>
    </citation>
    <scope>NUCLEOTIDE SEQUENCE</scope>
</reference>
<keyword evidence="2" id="KW-1185">Reference proteome</keyword>
<organism evidence="1 2">
    <name type="scientific">Nephila pilipes</name>
    <name type="common">Giant wood spider</name>
    <name type="synonym">Nephila maculata</name>
    <dbReference type="NCBI Taxonomy" id="299642"/>
    <lineage>
        <taxon>Eukaryota</taxon>
        <taxon>Metazoa</taxon>
        <taxon>Ecdysozoa</taxon>
        <taxon>Arthropoda</taxon>
        <taxon>Chelicerata</taxon>
        <taxon>Arachnida</taxon>
        <taxon>Araneae</taxon>
        <taxon>Araneomorphae</taxon>
        <taxon>Entelegynae</taxon>
        <taxon>Araneoidea</taxon>
        <taxon>Nephilidae</taxon>
        <taxon>Nephila</taxon>
    </lineage>
</organism>
<sequence>MTTGEMRLFSLDVDANFGFLQKPLENLKCWLQKMEFRQTAYKATVIMISNDFCIVINGSLLNKFKFQKFCQLYGQQPAKDAINVMLQQEAW</sequence>